<dbReference type="InterPro" id="IPR036465">
    <property type="entry name" value="vWFA_dom_sf"/>
</dbReference>
<accession>A0AAE3NPP4</accession>
<dbReference type="Pfam" id="PF13400">
    <property type="entry name" value="Tad"/>
    <property type="match status" value="1"/>
</dbReference>
<evidence type="ECO:0000259" key="2">
    <source>
        <dbReference type="Pfam" id="PF13400"/>
    </source>
</evidence>
<evidence type="ECO:0000313" key="3">
    <source>
        <dbReference type="EMBL" id="MDF0600141.1"/>
    </source>
</evidence>
<dbReference type="EMBL" id="JARGYC010000009">
    <property type="protein sequence ID" value="MDF0600141.1"/>
    <property type="molecule type" value="Genomic_DNA"/>
</dbReference>
<reference evidence="3" key="1">
    <citation type="submission" date="2023-03" db="EMBL/GenBank/DDBJ databases">
        <title>Multiphase analysis and comparison of six strains from genera Psychromarinibacter, Lutimaribacter, and Maritimibacter, including a novel species: Psychromarinibacter sediminicola sp. nov.</title>
        <authorList>
            <person name="Wang Y.-H."/>
            <person name="Ye M.-Q."/>
            <person name="Du Z.-J."/>
        </authorList>
    </citation>
    <scope>NUCLEOTIDE SEQUENCE</scope>
    <source>
        <strain evidence="3">C21-152</strain>
    </source>
</reference>
<keyword evidence="1" id="KW-0472">Membrane</keyword>
<organism evidence="3 4">
    <name type="scientific">Psychromarinibacter sediminicola</name>
    <dbReference type="NCBI Taxonomy" id="3033385"/>
    <lineage>
        <taxon>Bacteria</taxon>
        <taxon>Pseudomonadati</taxon>
        <taxon>Pseudomonadota</taxon>
        <taxon>Alphaproteobacteria</taxon>
        <taxon>Rhodobacterales</taxon>
        <taxon>Paracoccaceae</taxon>
        <taxon>Psychromarinibacter</taxon>
    </lineage>
</organism>
<sequence length="597" mass="66653">MYWCLHRTWGLADDTSLSAARVDGHPVPPRSAVAARLKTFRRDEDGSLIIFGLMIFTLMLIIGGLGLDLERFETARTKLQNTADGAALHAASLTQEVDSETLVNDYFSKAGVGRFIDDVRVSEALNYKHVEVDAAVNVPTHFFSWLGIENLGTVVGSVAEESIGDVEISLVLDVSGSMGSNSKLWNLKDAAGDFVDAIYGNSDEGAVSTSIVPYSTQVSAGPEIMQYFNRTPISHETSHCLNFADADFNDPAISTVDPVEQTLHFDPWTDEHDYWDPGDWMQVVCPQNSWKDILPYSQNTTQLKNYVNAFQATNWTSIELGVKWGAALLDPAFRPVVSGLINDNVVDDDFSGRPLAYNQADGLKVLVVMTDGQNTEQYEMEDPYRSDSSFVYAWQDSSNNYYYSIWDGEGEPDPAAQYQTHMEEHTERVCTNWASWWGFTWCTNYEYETTYEEVTVEVLNWYVANGPEKGWRATPYGGDDAWRLTWDQLWNKVPVEVFTDEFLAEMGGMSTERSAIKSARNYIQGSEKDTRTLAICSAAKAQNVYIYAIGFEAPSQAEDLLEACATTPSHFFDVDGTEISQAFSAIAADINRLRLIQ</sequence>
<dbReference type="RefSeq" id="WP_275566283.1">
    <property type="nucleotide sequence ID" value="NZ_JARGYC010000009.1"/>
</dbReference>
<gene>
    <name evidence="3" type="ORF">P1J78_05305</name>
</gene>
<dbReference type="AlphaFoldDB" id="A0AAE3NPP4"/>
<evidence type="ECO:0000313" key="4">
    <source>
        <dbReference type="Proteomes" id="UP001220964"/>
    </source>
</evidence>
<feature type="transmembrane region" description="Helical" evidence="1">
    <location>
        <begin position="46"/>
        <end position="67"/>
    </location>
</feature>
<protein>
    <submittedName>
        <fullName evidence="3">Pilus assembly protein TadG-related protein</fullName>
    </submittedName>
</protein>
<proteinExistence type="predicted"/>
<dbReference type="Gene3D" id="3.40.50.410">
    <property type="entry name" value="von Willebrand factor, type A domain"/>
    <property type="match status" value="1"/>
</dbReference>
<keyword evidence="1" id="KW-1133">Transmembrane helix</keyword>
<dbReference type="SUPFAM" id="SSF53300">
    <property type="entry name" value="vWA-like"/>
    <property type="match status" value="1"/>
</dbReference>
<name>A0AAE3NPP4_9RHOB</name>
<keyword evidence="1" id="KW-0812">Transmembrane</keyword>
<evidence type="ECO:0000256" key="1">
    <source>
        <dbReference type="SAM" id="Phobius"/>
    </source>
</evidence>
<dbReference type="InterPro" id="IPR028087">
    <property type="entry name" value="Tad_N"/>
</dbReference>
<comment type="caution">
    <text evidence="3">The sequence shown here is derived from an EMBL/GenBank/DDBJ whole genome shotgun (WGS) entry which is preliminary data.</text>
</comment>
<feature type="domain" description="Putative Flp pilus-assembly TadG-like N-terminal" evidence="2">
    <location>
        <begin position="46"/>
        <end position="91"/>
    </location>
</feature>
<keyword evidence="4" id="KW-1185">Reference proteome</keyword>
<dbReference type="Proteomes" id="UP001220964">
    <property type="component" value="Unassembled WGS sequence"/>
</dbReference>